<dbReference type="CDD" id="cd22150">
    <property type="entry name" value="F-box_CeFBXA-like"/>
    <property type="match status" value="1"/>
</dbReference>
<evidence type="ECO:0000313" key="3">
    <source>
        <dbReference type="WBParaSite" id="Csp11.Scaffold629.g9592.t1"/>
    </source>
</evidence>
<dbReference type="InterPro" id="IPR001810">
    <property type="entry name" value="F-box_dom"/>
</dbReference>
<dbReference type="Pfam" id="PF17906">
    <property type="entry name" value="HTH_48"/>
    <property type="match status" value="1"/>
</dbReference>
<evidence type="ECO:0000259" key="1">
    <source>
        <dbReference type="SMART" id="SM00256"/>
    </source>
</evidence>
<dbReference type="InterPro" id="IPR002900">
    <property type="entry name" value="DUF38/FTH_CAE_spp"/>
</dbReference>
<name>A0A1I7UI86_9PELO</name>
<dbReference type="InterPro" id="IPR041426">
    <property type="entry name" value="Mos1_HTH"/>
</dbReference>
<dbReference type="PANTHER" id="PTHR23015:SF4">
    <property type="entry name" value="DUF38 DOMAIN-CONTAINING PROTEIN-RELATED"/>
    <property type="match status" value="1"/>
</dbReference>
<dbReference type="SMART" id="SM00256">
    <property type="entry name" value="FBOX"/>
    <property type="match status" value="1"/>
</dbReference>
<proteinExistence type="predicted"/>
<dbReference type="PANTHER" id="PTHR23015">
    <property type="entry name" value="UNCHARACTERIZED C.ELEGANS PROTEIN"/>
    <property type="match status" value="1"/>
</dbReference>
<dbReference type="GO" id="GO:0045087">
    <property type="term" value="P:innate immune response"/>
    <property type="evidence" value="ECO:0007669"/>
    <property type="project" value="TreeGrafter"/>
</dbReference>
<reference evidence="3" key="1">
    <citation type="submission" date="2016-11" db="UniProtKB">
        <authorList>
            <consortium name="WormBaseParasite"/>
        </authorList>
    </citation>
    <scope>IDENTIFICATION</scope>
</reference>
<dbReference type="AlphaFoldDB" id="A0A1I7UI86"/>
<keyword evidence="2" id="KW-1185">Reference proteome</keyword>
<organism evidence="2 3">
    <name type="scientific">Caenorhabditis tropicalis</name>
    <dbReference type="NCBI Taxonomy" id="1561998"/>
    <lineage>
        <taxon>Eukaryota</taxon>
        <taxon>Metazoa</taxon>
        <taxon>Ecdysozoa</taxon>
        <taxon>Nematoda</taxon>
        <taxon>Chromadorea</taxon>
        <taxon>Rhabditida</taxon>
        <taxon>Rhabditina</taxon>
        <taxon>Rhabditomorpha</taxon>
        <taxon>Rhabditoidea</taxon>
        <taxon>Rhabditidae</taxon>
        <taxon>Peloderinae</taxon>
        <taxon>Caenorhabditis</taxon>
    </lineage>
</organism>
<dbReference type="InterPro" id="IPR040161">
    <property type="entry name" value="FB224"/>
</dbReference>
<evidence type="ECO:0000313" key="2">
    <source>
        <dbReference type="Proteomes" id="UP000095282"/>
    </source>
</evidence>
<dbReference type="WBParaSite" id="Csp11.Scaffold629.g9592.t1">
    <property type="protein sequence ID" value="Csp11.Scaffold629.g9592.t1"/>
    <property type="gene ID" value="Csp11.Scaffold629.g9592"/>
</dbReference>
<sequence>MSKFIDNHPSAIEVWLFYKRKEGKNGLYERLCNLIGENRISEEEFNKQVEKVKKLKQREIRQLVVNNQANIRICILSDVIDEKSIDQSFKDICKMFGTRDMDYQDFEFWFNRFTSGNRDLDQKTFSDLPLLIVSNIVENLFFPSQMLLREVSTGLRNIVDQVKPSIDRINYNIYCEDSQNIMDLSICNFKRVESFGKWDCLYGEEDNMKEAFDGMKVLLSNPRLRLDSFVWDNEEESTEIDAKFIDVINSLNHKIEIMFLNASLNGDSMIDLVKAVKPGTLARIYFGGKFEPIHIDQLAQLEQWKKAKAVYFWNVIPNFSTRSHHFQNFEYVSMKVESLSEDDILVVKMFFTQSDKLKCFKIDAGSKASESEIVEMLGRWEIHLNEDSIGRYEIPGWNNYLGVTITEGGIYFGRETSD</sequence>
<dbReference type="Pfam" id="PF00646">
    <property type="entry name" value="F-box"/>
    <property type="match status" value="1"/>
</dbReference>
<dbReference type="Pfam" id="PF01827">
    <property type="entry name" value="FTH"/>
    <property type="match status" value="1"/>
</dbReference>
<protein>
    <submittedName>
        <fullName evidence="3">F-box domain-containing protein</fullName>
    </submittedName>
</protein>
<dbReference type="Proteomes" id="UP000095282">
    <property type="component" value="Unplaced"/>
</dbReference>
<accession>A0A1I7UI86</accession>
<feature type="domain" description="F-box" evidence="1">
    <location>
        <begin position="128"/>
        <end position="168"/>
    </location>
</feature>